<comment type="function">
    <text evidence="1">NodD regulates the expression of the nodABCFE genes which encode other nodulation proteins. NodD is also a negative regulator of its own expression. Binds flavonoids as inducers.</text>
</comment>
<evidence type="ECO:0000256" key="1">
    <source>
        <dbReference type="ARBA" id="ARBA00003502"/>
    </source>
</evidence>
<name>A0A6P1BMU3_9BRAD</name>
<evidence type="ECO:0000256" key="3">
    <source>
        <dbReference type="ARBA" id="ARBA00022458"/>
    </source>
</evidence>
<dbReference type="InterPro" id="IPR005119">
    <property type="entry name" value="LysR_subst-bd"/>
</dbReference>
<keyword evidence="9" id="KW-1185">Reference proteome</keyword>
<evidence type="ECO:0000256" key="5">
    <source>
        <dbReference type="ARBA" id="ARBA00023125"/>
    </source>
</evidence>
<dbReference type="PANTHER" id="PTHR30118:SF15">
    <property type="entry name" value="TRANSCRIPTIONAL REGULATORY PROTEIN"/>
    <property type="match status" value="1"/>
</dbReference>
<keyword evidence="4" id="KW-0805">Transcription regulation</keyword>
<accession>A0A6P1BMU3</accession>
<evidence type="ECO:0000313" key="9">
    <source>
        <dbReference type="Proteomes" id="UP000468531"/>
    </source>
</evidence>
<dbReference type="AlphaFoldDB" id="A0A6P1BMU3"/>
<dbReference type="Pfam" id="PF03466">
    <property type="entry name" value="LysR_substrate"/>
    <property type="match status" value="1"/>
</dbReference>
<protein>
    <submittedName>
        <fullName evidence="8">LysR family transcriptional regulator</fullName>
    </submittedName>
</protein>
<gene>
    <name evidence="8" type="ORF">FNJ47_29370</name>
</gene>
<dbReference type="Gene3D" id="1.10.10.10">
    <property type="entry name" value="Winged helix-like DNA-binding domain superfamily/Winged helix DNA-binding domain"/>
    <property type="match status" value="1"/>
</dbReference>
<keyword evidence="5" id="KW-0238">DNA-binding</keyword>
<dbReference type="CDD" id="cd08417">
    <property type="entry name" value="PBP2_Nitroaromatics_like"/>
    <property type="match status" value="1"/>
</dbReference>
<dbReference type="SUPFAM" id="SSF46785">
    <property type="entry name" value="Winged helix' DNA-binding domain"/>
    <property type="match status" value="1"/>
</dbReference>
<dbReference type="InterPro" id="IPR037402">
    <property type="entry name" value="YidZ_PBP2"/>
</dbReference>
<dbReference type="Proteomes" id="UP000468531">
    <property type="component" value="Unassembled WGS sequence"/>
</dbReference>
<evidence type="ECO:0000256" key="2">
    <source>
        <dbReference type="ARBA" id="ARBA00009437"/>
    </source>
</evidence>
<dbReference type="Gene3D" id="3.40.190.10">
    <property type="entry name" value="Periplasmic binding protein-like II"/>
    <property type="match status" value="2"/>
</dbReference>
<dbReference type="PRINTS" id="PR00039">
    <property type="entry name" value="HTHLYSR"/>
</dbReference>
<dbReference type="InterPro" id="IPR050389">
    <property type="entry name" value="LysR-type_TF"/>
</dbReference>
<dbReference type="PROSITE" id="PS50931">
    <property type="entry name" value="HTH_LYSR"/>
    <property type="match status" value="1"/>
</dbReference>
<dbReference type="Pfam" id="PF00126">
    <property type="entry name" value="HTH_1"/>
    <property type="match status" value="1"/>
</dbReference>
<evidence type="ECO:0000256" key="4">
    <source>
        <dbReference type="ARBA" id="ARBA00023015"/>
    </source>
</evidence>
<dbReference type="EMBL" id="VKHP01000147">
    <property type="protein sequence ID" value="NEU99816.1"/>
    <property type="molecule type" value="Genomic_DNA"/>
</dbReference>
<dbReference type="GO" id="GO:0003677">
    <property type="term" value="F:DNA binding"/>
    <property type="evidence" value="ECO:0007669"/>
    <property type="project" value="UniProtKB-KW"/>
</dbReference>
<dbReference type="PANTHER" id="PTHR30118">
    <property type="entry name" value="HTH-TYPE TRANSCRIPTIONAL REGULATOR LEUO-RELATED"/>
    <property type="match status" value="1"/>
</dbReference>
<evidence type="ECO:0000256" key="6">
    <source>
        <dbReference type="ARBA" id="ARBA00023163"/>
    </source>
</evidence>
<reference evidence="8 9" key="1">
    <citation type="journal article" date="2020" name="Arch. Microbiol.">
        <title>Bradyrhizobium uaiense sp. nov., a new highly efficient cowpea symbiont.</title>
        <authorList>
            <person name="Cabral Michel D."/>
            <person name="Azarias Guimaraes A."/>
            <person name="Martins da Costa E."/>
            <person name="Soares de Carvalho T."/>
            <person name="Balsanelli E."/>
            <person name="Willems A."/>
            <person name="Maltempi de Souza E."/>
            <person name="de Souza Moreira F.M."/>
        </authorList>
    </citation>
    <scope>NUCLEOTIDE SEQUENCE [LARGE SCALE GENOMIC DNA]</scope>
    <source>
        <strain evidence="8 9">UFLA 03-164</strain>
    </source>
</reference>
<dbReference type="InterPro" id="IPR036388">
    <property type="entry name" value="WH-like_DNA-bd_sf"/>
</dbReference>
<sequence length="302" mass="32930">MDMNAHTLPLLVSLSVMLDERNVTRAAARLGVSQPALSAQLARLRDVFGDQLLTTAASGKGMVLTPCAAKLREPLRDALRRLDDVVRTPPVFEPKTSERTFSIGANDNASAMLGGRLLQRMRRSGAATTRLAFRAVDPAGLAGQLETGEIDVALVSKNALPKGMPHQPLLEERFMMAQRKAHPRGVRRPSLKQYVSLEHVIVSGDGGGFRGFVDDILAARGMARRVGVSVQYYSVVPVILQSTDFVCTLPARFLARYSNALTATALPFDAGHFSLYATWHARFDNDPGHIWLRNLLASCAQD</sequence>
<comment type="similarity">
    <text evidence="2">Belongs to the LysR transcriptional regulatory family.</text>
</comment>
<dbReference type="SUPFAM" id="SSF53850">
    <property type="entry name" value="Periplasmic binding protein-like II"/>
    <property type="match status" value="1"/>
</dbReference>
<proteinExistence type="inferred from homology"/>
<organism evidence="8 9">
    <name type="scientific">Bradyrhizobium uaiense</name>
    <dbReference type="NCBI Taxonomy" id="2594946"/>
    <lineage>
        <taxon>Bacteria</taxon>
        <taxon>Pseudomonadati</taxon>
        <taxon>Pseudomonadota</taxon>
        <taxon>Alphaproteobacteria</taxon>
        <taxon>Hyphomicrobiales</taxon>
        <taxon>Nitrobacteraceae</taxon>
        <taxon>Bradyrhizobium</taxon>
    </lineage>
</organism>
<dbReference type="InterPro" id="IPR036390">
    <property type="entry name" value="WH_DNA-bd_sf"/>
</dbReference>
<keyword evidence="6" id="KW-0804">Transcription</keyword>
<dbReference type="InterPro" id="IPR000847">
    <property type="entry name" value="LysR_HTH_N"/>
</dbReference>
<keyword evidence="3" id="KW-0536">Nodulation</keyword>
<evidence type="ECO:0000313" key="8">
    <source>
        <dbReference type="EMBL" id="NEU99816.1"/>
    </source>
</evidence>
<dbReference type="GO" id="GO:0003700">
    <property type="term" value="F:DNA-binding transcription factor activity"/>
    <property type="evidence" value="ECO:0007669"/>
    <property type="project" value="InterPro"/>
</dbReference>
<comment type="caution">
    <text evidence="8">The sequence shown here is derived from an EMBL/GenBank/DDBJ whole genome shotgun (WGS) entry which is preliminary data.</text>
</comment>
<feature type="domain" description="HTH lysR-type" evidence="7">
    <location>
        <begin position="6"/>
        <end position="65"/>
    </location>
</feature>
<evidence type="ECO:0000259" key="7">
    <source>
        <dbReference type="PROSITE" id="PS50931"/>
    </source>
</evidence>